<comment type="subcellular location">
    <subcellularLocation>
        <location evidence="1">Membrane</location>
        <topology evidence="1">Multi-pass membrane protein</topology>
    </subcellularLocation>
</comment>
<sequence length="383" mass="41667">MQNRDNGLYKRLIIRCVLAAAGVLFCIFILPEIINLFLPFIIALIVAAILNPLVNFINRKLKISRRITALVFDLLVFLVIASLISLLVYTVINEAISLATNIQMNWKDITAMLGKLGDSFDWLHNILPPQAVEFLEGIEESVAVFIQNISKRLLSSVVPAAAALTTKTGSILTVFIIAILAAYFTIADYNRIAEMVKKHIGERAGRYVSILKAAVVNALGRYLKSQLLLALSAFLFMFAALAIYGQPYALLIALGLGVIDFLPIVGTIAVLVPWGIIELILGNFGKGVFLIVIGVAFFLIRKVIEPKIVGSQTGLHPLAALMSMYVGLQLSGIWGAIIGPIVLMLIISIVKSGIFENTLLDLKQLSARISGALTRGDEDSPEP</sequence>
<dbReference type="GO" id="GO:0016020">
    <property type="term" value="C:membrane"/>
    <property type="evidence" value="ECO:0007669"/>
    <property type="project" value="UniProtKB-SubCell"/>
</dbReference>
<keyword evidence="3 6" id="KW-0812">Transmembrane</keyword>
<keyword evidence="8" id="KW-1185">Reference proteome</keyword>
<feature type="transmembrane region" description="Helical" evidence="6">
    <location>
        <begin position="36"/>
        <end position="57"/>
    </location>
</feature>
<protein>
    <submittedName>
        <fullName evidence="7">Sporulation integral membrane protein YtvI</fullName>
    </submittedName>
</protein>
<feature type="transmembrane region" description="Helical" evidence="6">
    <location>
        <begin position="324"/>
        <end position="350"/>
    </location>
</feature>
<gene>
    <name evidence="7" type="primary">ytvI</name>
    <name evidence="7" type="ORF">JFL75_12780</name>
</gene>
<reference evidence="7" key="1">
    <citation type="submission" date="2021-01" db="EMBL/GenBank/DDBJ databases">
        <title>Description of Breznakiella homolactica.</title>
        <authorList>
            <person name="Song Y."/>
            <person name="Brune A."/>
        </authorList>
    </citation>
    <scope>NUCLEOTIDE SEQUENCE</scope>
    <source>
        <strain evidence="7">RmG30</strain>
    </source>
</reference>
<dbReference type="Proteomes" id="UP000595917">
    <property type="component" value="Chromosome"/>
</dbReference>
<evidence type="ECO:0000313" key="7">
    <source>
        <dbReference type="EMBL" id="QQO07813.1"/>
    </source>
</evidence>
<comment type="similarity">
    <text evidence="2">Belongs to the autoinducer-2 exporter (AI-2E) (TC 2.A.86) family.</text>
</comment>
<evidence type="ECO:0000313" key="8">
    <source>
        <dbReference type="Proteomes" id="UP000595917"/>
    </source>
</evidence>
<dbReference type="Pfam" id="PF01594">
    <property type="entry name" value="AI-2E_transport"/>
    <property type="match status" value="1"/>
</dbReference>
<dbReference type="EMBL" id="CP067089">
    <property type="protein sequence ID" value="QQO07813.1"/>
    <property type="molecule type" value="Genomic_DNA"/>
</dbReference>
<feature type="transmembrane region" description="Helical" evidence="6">
    <location>
        <begin position="169"/>
        <end position="189"/>
    </location>
</feature>
<evidence type="ECO:0000256" key="4">
    <source>
        <dbReference type="ARBA" id="ARBA00022989"/>
    </source>
</evidence>
<dbReference type="PANTHER" id="PTHR21716">
    <property type="entry name" value="TRANSMEMBRANE PROTEIN"/>
    <property type="match status" value="1"/>
</dbReference>
<proteinExistence type="inferred from homology"/>
<evidence type="ECO:0000256" key="1">
    <source>
        <dbReference type="ARBA" id="ARBA00004141"/>
    </source>
</evidence>
<dbReference type="RefSeq" id="WP_215625119.1">
    <property type="nucleotide sequence ID" value="NZ_CP067089.2"/>
</dbReference>
<dbReference type="GO" id="GO:0055085">
    <property type="term" value="P:transmembrane transport"/>
    <property type="evidence" value="ECO:0007669"/>
    <property type="project" value="TreeGrafter"/>
</dbReference>
<feature type="transmembrane region" description="Helical" evidence="6">
    <location>
        <begin position="250"/>
        <end position="272"/>
    </location>
</feature>
<feature type="transmembrane region" description="Helical" evidence="6">
    <location>
        <begin position="284"/>
        <end position="304"/>
    </location>
</feature>
<evidence type="ECO:0000256" key="3">
    <source>
        <dbReference type="ARBA" id="ARBA00022692"/>
    </source>
</evidence>
<evidence type="ECO:0000256" key="5">
    <source>
        <dbReference type="ARBA" id="ARBA00023136"/>
    </source>
</evidence>
<dbReference type="AlphaFoldDB" id="A0A7T7XKE5"/>
<evidence type="ECO:0000256" key="6">
    <source>
        <dbReference type="SAM" id="Phobius"/>
    </source>
</evidence>
<feature type="transmembrane region" description="Helical" evidence="6">
    <location>
        <begin position="227"/>
        <end position="244"/>
    </location>
</feature>
<keyword evidence="5 6" id="KW-0472">Membrane</keyword>
<organism evidence="7 8">
    <name type="scientific">Breznakiella homolactica</name>
    <dbReference type="NCBI Taxonomy" id="2798577"/>
    <lineage>
        <taxon>Bacteria</taxon>
        <taxon>Pseudomonadati</taxon>
        <taxon>Spirochaetota</taxon>
        <taxon>Spirochaetia</taxon>
        <taxon>Spirochaetales</taxon>
        <taxon>Breznakiellaceae</taxon>
        <taxon>Breznakiella</taxon>
    </lineage>
</organism>
<dbReference type="InterPro" id="IPR002549">
    <property type="entry name" value="AI-2E-like"/>
</dbReference>
<evidence type="ECO:0000256" key="2">
    <source>
        <dbReference type="ARBA" id="ARBA00009773"/>
    </source>
</evidence>
<dbReference type="PANTHER" id="PTHR21716:SF68">
    <property type="entry name" value="TRANSPORT PROTEIN YTVI-RELATED"/>
    <property type="match status" value="1"/>
</dbReference>
<dbReference type="NCBIfam" id="TIGR02872">
    <property type="entry name" value="spore_ytvI"/>
    <property type="match status" value="1"/>
</dbReference>
<feature type="transmembrane region" description="Helical" evidence="6">
    <location>
        <begin position="12"/>
        <end position="30"/>
    </location>
</feature>
<feature type="transmembrane region" description="Helical" evidence="6">
    <location>
        <begin position="69"/>
        <end position="92"/>
    </location>
</feature>
<dbReference type="KEGG" id="bhc:JFL75_12780"/>
<dbReference type="InterPro" id="IPR014227">
    <property type="entry name" value="YtvI-like"/>
</dbReference>
<keyword evidence="4 6" id="KW-1133">Transmembrane helix</keyword>
<name>A0A7T7XKE5_9SPIR</name>
<accession>A0A7T7XKE5</accession>